<dbReference type="OrthoDB" id="4588567at2759"/>
<name>A0A1V6QK66_9EURO</name>
<feature type="compositionally biased region" description="Low complexity" evidence="1">
    <location>
        <begin position="1"/>
        <end position="15"/>
    </location>
</feature>
<protein>
    <submittedName>
        <fullName evidence="2">Uncharacterized protein</fullName>
    </submittedName>
</protein>
<dbReference type="EMBL" id="MDYN01000002">
    <property type="protein sequence ID" value="OQD89610.1"/>
    <property type="molecule type" value="Genomic_DNA"/>
</dbReference>
<keyword evidence="3" id="KW-1185">Reference proteome</keyword>
<dbReference type="AlphaFoldDB" id="A0A1V6QK66"/>
<dbReference type="Proteomes" id="UP000191672">
    <property type="component" value="Unassembled WGS sequence"/>
</dbReference>
<feature type="region of interest" description="Disordered" evidence="1">
    <location>
        <begin position="1"/>
        <end position="90"/>
    </location>
</feature>
<evidence type="ECO:0000313" key="3">
    <source>
        <dbReference type="Proteomes" id="UP000191672"/>
    </source>
</evidence>
<evidence type="ECO:0000256" key="1">
    <source>
        <dbReference type="SAM" id="MobiDB-lite"/>
    </source>
</evidence>
<proteinExistence type="predicted"/>
<gene>
    <name evidence="2" type="ORF">PENANT_c002G09293</name>
</gene>
<feature type="compositionally biased region" description="Low complexity" evidence="1">
    <location>
        <begin position="23"/>
        <end position="60"/>
    </location>
</feature>
<organism evidence="2 3">
    <name type="scientific">Penicillium antarcticum</name>
    <dbReference type="NCBI Taxonomy" id="416450"/>
    <lineage>
        <taxon>Eukaryota</taxon>
        <taxon>Fungi</taxon>
        <taxon>Dikarya</taxon>
        <taxon>Ascomycota</taxon>
        <taxon>Pezizomycotina</taxon>
        <taxon>Eurotiomycetes</taxon>
        <taxon>Eurotiomycetidae</taxon>
        <taxon>Eurotiales</taxon>
        <taxon>Aspergillaceae</taxon>
        <taxon>Penicillium</taxon>
    </lineage>
</organism>
<comment type="caution">
    <text evidence="2">The sequence shown here is derived from an EMBL/GenBank/DDBJ whole genome shotgun (WGS) entry which is preliminary data.</text>
</comment>
<feature type="compositionally biased region" description="Low complexity" evidence="1">
    <location>
        <begin position="81"/>
        <end position="90"/>
    </location>
</feature>
<reference evidence="3" key="1">
    <citation type="journal article" date="2017" name="Nat. Microbiol.">
        <title>Global analysis of biosynthetic gene clusters reveals vast potential of secondary metabolite production in Penicillium species.</title>
        <authorList>
            <person name="Nielsen J.C."/>
            <person name="Grijseels S."/>
            <person name="Prigent S."/>
            <person name="Ji B."/>
            <person name="Dainat J."/>
            <person name="Nielsen K.F."/>
            <person name="Frisvad J.C."/>
            <person name="Workman M."/>
            <person name="Nielsen J."/>
        </authorList>
    </citation>
    <scope>NUCLEOTIDE SEQUENCE [LARGE SCALE GENOMIC DNA]</scope>
    <source>
        <strain evidence="3">IBT 31811</strain>
    </source>
</reference>
<accession>A0A1V6QK66</accession>
<evidence type="ECO:0000313" key="2">
    <source>
        <dbReference type="EMBL" id="OQD89610.1"/>
    </source>
</evidence>
<feature type="compositionally biased region" description="Basic and acidic residues" evidence="1">
    <location>
        <begin position="70"/>
        <end position="80"/>
    </location>
</feature>
<dbReference type="STRING" id="416450.A0A1V6QK66"/>
<sequence>MHHLPSPFLSLSTSFRRSRDSKSSATSSPPSSTTTSPPSSPTSLRHSPLHSSPHHLFNLSFHPSKSHTHTFRDQQDERSPTHTSHPHPTTDILLHNAAHTTVSVLPCAVLRGRSSVMVVRRRPSAIDMALSEERSRCDGDSIERQGLGLMEPRPVDLQGRVGEVQPRFVMGGIFEVMEGRA</sequence>